<comment type="subcellular location">
    <subcellularLocation>
        <location evidence="1">Nucleus</location>
    </subcellularLocation>
</comment>
<dbReference type="EMBL" id="AXCN02001663">
    <property type="status" value="NOT_ANNOTATED_CDS"/>
    <property type="molecule type" value="Genomic_DNA"/>
</dbReference>
<evidence type="ECO:0000256" key="10">
    <source>
        <dbReference type="SAM" id="MobiDB-lite"/>
    </source>
</evidence>
<dbReference type="GO" id="GO:0005634">
    <property type="term" value="C:nucleus"/>
    <property type="evidence" value="ECO:0007669"/>
    <property type="project" value="UniProtKB-SubCell"/>
</dbReference>
<feature type="region of interest" description="Disordered" evidence="10">
    <location>
        <begin position="245"/>
        <end position="264"/>
    </location>
</feature>
<feature type="compositionally biased region" description="Basic residues" evidence="10">
    <location>
        <begin position="329"/>
        <end position="338"/>
    </location>
</feature>
<keyword evidence="3" id="KW-0808">Transferase</keyword>
<evidence type="ECO:0000313" key="13">
    <source>
        <dbReference type="EnsemblMetazoa" id="AFAF021935-PA"/>
    </source>
</evidence>
<keyword evidence="7" id="KW-0539">Nucleus</keyword>
<dbReference type="CDD" id="cd04301">
    <property type="entry name" value="NAT_SF"/>
    <property type="match status" value="1"/>
</dbReference>
<protein>
    <recommendedName>
        <fullName evidence="15">N-acetyltransferase domain-containing protein</fullName>
    </recommendedName>
</protein>
<feature type="region of interest" description="Disordered" evidence="10">
    <location>
        <begin position="275"/>
        <end position="389"/>
    </location>
</feature>
<dbReference type="InterPro" id="IPR028009">
    <property type="entry name" value="ESCO_Acetyltransf_dom"/>
</dbReference>
<reference evidence="13" key="2">
    <citation type="submission" date="2023-03" db="UniProtKB">
        <authorList>
            <consortium name="EnsemblMetazoa"/>
        </authorList>
    </citation>
    <scope>IDENTIFICATION</scope>
    <source>
        <strain evidence="13">FAR1</strain>
    </source>
</reference>
<feature type="region of interest" description="Disordered" evidence="10">
    <location>
        <begin position="164"/>
        <end position="235"/>
    </location>
</feature>
<dbReference type="Gene3D" id="3.40.630.30">
    <property type="match status" value="1"/>
</dbReference>
<name>A0A9I3GJA7_9DIPT</name>
<reference evidence="14" key="1">
    <citation type="submission" date="2014-01" db="EMBL/GenBank/DDBJ databases">
        <title>The Genome Sequence of Anopheles farauti FAR1 (V2).</title>
        <authorList>
            <consortium name="The Broad Institute Genomics Platform"/>
            <person name="Neafsey D.E."/>
            <person name="Besansky N."/>
            <person name="Howell P."/>
            <person name="Walton C."/>
            <person name="Young S.K."/>
            <person name="Zeng Q."/>
            <person name="Gargeya S."/>
            <person name="Fitzgerald M."/>
            <person name="Haas B."/>
            <person name="Abouelleil A."/>
            <person name="Allen A.W."/>
            <person name="Alvarado L."/>
            <person name="Arachchi H.M."/>
            <person name="Berlin A.M."/>
            <person name="Chapman S.B."/>
            <person name="Gainer-Dewar J."/>
            <person name="Goldberg J."/>
            <person name="Griggs A."/>
            <person name="Gujja S."/>
            <person name="Hansen M."/>
            <person name="Howarth C."/>
            <person name="Imamovic A."/>
            <person name="Ireland A."/>
            <person name="Larimer J."/>
            <person name="McCowan C."/>
            <person name="Murphy C."/>
            <person name="Pearson M."/>
            <person name="Poon T.W."/>
            <person name="Priest M."/>
            <person name="Roberts A."/>
            <person name="Saif S."/>
            <person name="Shea T."/>
            <person name="Sisk P."/>
            <person name="Sykes S."/>
            <person name="Wortman J."/>
            <person name="Nusbaum C."/>
            <person name="Birren B."/>
        </authorList>
    </citation>
    <scope>NUCLEOTIDE SEQUENCE [LARGE SCALE GENOMIC DNA]</scope>
    <source>
        <strain evidence="14">FAR1</strain>
    </source>
</reference>
<dbReference type="SUPFAM" id="SSF55729">
    <property type="entry name" value="Acyl-CoA N-acyltransferases (Nat)"/>
    <property type="match status" value="1"/>
</dbReference>
<evidence type="ECO:0000256" key="3">
    <source>
        <dbReference type="ARBA" id="ARBA00022679"/>
    </source>
</evidence>
<feature type="region of interest" description="Disordered" evidence="10">
    <location>
        <begin position="114"/>
        <end position="138"/>
    </location>
</feature>
<dbReference type="GO" id="GO:0008270">
    <property type="term" value="F:zinc ion binding"/>
    <property type="evidence" value="ECO:0007669"/>
    <property type="project" value="UniProtKB-KW"/>
</dbReference>
<feature type="compositionally biased region" description="Polar residues" evidence="10">
    <location>
        <begin position="164"/>
        <end position="221"/>
    </location>
</feature>
<organism evidence="13 14">
    <name type="scientific">Anopheles farauti</name>
    <dbReference type="NCBI Taxonomy" id="69004"/>
    <lineage>
        <taxon>Eukaryota</taxon>
        <taxon>Metazoa</taxon>
        <taxon>Ecdysozoa</taxon>
        <taxon>Arthropoda</taxon>
        <taxon>Hexapoda</taxon>
        <taxon>Insecta</taxon>
        <taxon>Pterygota</taxon>
        <taxon>Neoptera</taxon>
        <taxon>Endopterygota</taxon>
        <taxon>Diptera</taxon>
        <taxon>Nematocera</taxon>
        <taxon>Culicoidea</taxon>
        <taxon>Culicidae</taxon>
        <taxon>Anophelinae</taxon>
        <taxon>Anopheles</taxon>
    </lineage>
</organism>
<dbReference type="AlphaFoldDB" id="A0A9I3GJA7"/>
<feature type="compositionally biased region" description="Polar residues" evidence="10">
    <location>
        <begin position="117"/>
        <end position="126"/>
    </location>
</feature>
<evidence type="ECO:0000313" key="14">
    <source>
        <dbReference type="Proteomes" id="UP000075886"/>
    </source>
</evidence>
<keyword evidence="9" id="KW-0012">Acyltransferase</keyword>
<feature type="region of interest" description="Disordered" evidence="10">
    <location>
        <begin position="427"/>
        <end position="464"/>
    </location>
</feature>
<accession>A0A9I3GJA7</accession>
<dbReference type="InterPro" id="IPR028005">
    <property type="entry name" value="AcTrfase_ESCO_Znf_dom"/>
</dbReference>
<keyword evidence="4" id="KW-0479">Metal-binding</keyword>
<dbReference type="PANTHER" id="PTHR45884:SF2">
    <property type="entry name" value="N-ACETYLTRANSFERASE ECO"/>
    <property type="match status" value="1"/>
</dbReference>
<keyword evidence="8" id="KW-0131">Cell cycle</keyword>
<evidence type="ECO:0000256" key="1">
    <source>
        <dbReference type="ARBA" id="ARBA00004123"/>
    </source>
</evidence>
<dbReference type="InterPro" id="IPR016181">
    <property type="entry name" value="Acyl_CoA_acyltransferase"/>
</dbReference>
<proteinExistence type="inferred from homology"/>
<keyword evidence="6" id="KW-0862">Zinc</keyword>
<dbReference type="GO" id="GO:0061733">
    <property type="term" value="F:protein-lysine-acetyltransferase activity"/>
    <property type="evidence" value="ECO:0007669"/>
    <property type="project" value="TreeGrafter"/>
</dbReference>
<evidence type="ECO:0000256" key="6">
    <source>
        <dbReference type="ARBA" id="ARBA00022833"/>
    </source>
</evidence>
<feature type="region of interest" description="Disordered" evidence="10">
    <location>
        <begin position="657"/>
        <end position="679"/>
    </location>
</feature>
<evidence type="ECO:0000256" key="5">
    <source>
        <dbReference type="ARBA" id="ARBA00022771"/>
    </source>
</evidence>
<evidence type="ECO:0000256" key="8">
    <source>
        <dbReference type="ARBA" id="ARBA00023306"/>
    </source>
</evidence>
<evidence type="ECO:0000259" key="12">
    <source>
        <dbReference type="Pfam" id="PF13880"/>
    </source>
</evidence>
<dbReference type="GO" id="GO:0000785">
    <property type="term" value="C:chromatin"/>
    <property type="evidence" value="ECO:0007669"/>
    <property type="project" value="TreeGrafter"/>
</dbReference>
<evidence type="ECO:0000256" key="4">
    <source>
        <dbReference type="ARBA" id="ARBA00022723"/>
    </source>
</evidence>
<evidence type="ECO:0000256" key="7">
    <source>
        <dbReference type="ARBA" id="ARBA00023242"/>
    </source>
</evidence>
<sequence length="960" mass="107725">MNTPTTANRAHGVLGTPKVSSSKKSLFGKDNDDQSDIGPMTPIRFGSTRKSTRKSNTVLYNITTFRNLFGNESPDSDRSLSPDFARRFTNNGRYELLAVDADKENMAQPFVDEETRSSFTTVPETPSSRLSAEESALLDENNSNSLSILMHSDLNLVEKRSKTLHQTPGVTTRNRSLNKPCQSPNQASLRRTQQQKKASNAPTPDNSSQSPDGAKNVASTAKRTHAKARTSLHFSDIQPIPTRSFYTSSTKENEPPLASLHPISTKSFYSSSSTLEKTGLPHVSPKESQKLPTVSVTSTAKTPRKSALPMRKRSKSISSCAPRLGQRGTVHKIRKQTKKPTLPAKKSPISQTPKRDAVKRRNNRAISGNTKSCPTTPKSTSETQTDQDDETLLRQLKRVSEILHQGQRNLKRARPLSLSMTDLSKRSCLSHETADPSSSEDEGSDSFDEDEEQQEATTKRKFFRSARKSGSVRRVYTHFNSIEIGVRKGGKRKLLSFPRAPKRQCLAFTDERDFNFQSEQLEVDELISKLDTSGSMRSEDASTTTMDDDDDEPIPIQSNVIYLTENEALAGETYPNDEQYEAENDNRIYIVVHDHIVDNNRSQSEPFFAQCEDSRYETPPAAEPTGDAMQDTTIIVQHNVCHTTTISSTEQLYQYHSQCQSEQQAPGSAEQENSNDGYYPLFYPERVKELWREQRRQHAEAPEPSDVRNLLRQQVNQRDRGHSTPSRTHAPQRHGIGRDQYQIDAGQRAYGAVHCRACGLTYSTNEPEEERFHDNFHRTQAKLVFPTTPNEHVVAQVPEWDVTGRIIVVSQTDSAGRHRMQRIRGVLEMVDSELGFSTYGELPDGGCVYVAVARSTVLGVCVVQPLHYANRMICLEGLHGVPIDCYSSELYPARCGISRIWVAPRYRRQGVGRKLMAAIRAHYIFGYVMQYDEIAFGAPTEQGKLFAESITGRKDFLVYV</sequence>
<feature type="compositionally biased region" description="Polar residues" evidence="10">
    <location>
        <begin position="290"/>
        <end position="301"/>
    </location>
</feature>
<feature type="domain" description="N-acetyltransferase ESCO acetyl-transferase" evidence="12">
    <location>
        <begin position="891"/>
        <end position="959"/>
    </location>
</feature>
<feature type="region of interest" description="Disordered" evidence="10">
    <location>
        <begin position="1"/>
        <end position="50"/>
    </location>
</feature>
<comment type="similarity">
    <text evidence="2">Belongs to the acetyltransferase family. ECO subfamily.</text>
</comment>
<feature type="compositionally biased region" description="Polar residues" evidence="10">
    <location>
        <begin position="532"/>
        <end position="545"/>
    </location>
</feature>
<dbReference type="Pfam" id="PF13880">
    <property type="entry name" value="Acetyltransf_13"/>
    <property type="match status" value="1"/>
</dbReference>
<feature type="domain" description="N-acetyltransferase ESCO zinc-finger" evidence="11">
    <location>
        <begin position="740"/>
        <end position="778"/>
    </location>
</feature>
<keyword evidence="5" id="KW-0863">Zinc-finger</keyword>
<evidence type="ECO:0000259" key="11">
    <source>
        <dbReference type="Pfam" id="PF13878"/>
    </source>
</evidence>
<evidence type="ECO:0008006" key="15">
    <source>
        <dbReference type="Google" id="ProtNLM"/>
    </source>
</evidence>
<dbReference type="EnsemblMetazoa" id="AFAF021935-RA">
    <property type="protein sequence ID" value="AFAF021935-PA"/>
    <property type="gene ID" value="AFAF021935"/>
</dbReference>
<feature type="compositionally biased region" description="Acidic residues" evidence="10">
    <location>
        <begin position="438"/>
        <end position="454"/>
    </location>
</feature>
<keyword evidence="14" id="KW-1185">Reference proteome</keyword>
<dbReference type="Proteomes" id="UP000075886">
    <property type="component" value="Unassembled WGS sequence"/>
</dbReference>
<feature type="region of interest" description="Disordered" evidence="10">
    <location>
        <begin position="716"/>
        <end position="737"/>
    </location>
</feature>
<feature type="region of interest" description="Disordered" evidence="10">
    <location>
        <begin position="532"/>
        <end position="554"/>
    </location>
</feature>
<evidence type="ECO:0000256" key="2">
    <source>
        <dbReference type="ARBA" id="ARBA00005816"/>
    </source>
</evidence>
<feature type="compositionally biased region" description="Polar residues" evidence="10">
    <location>
        <begin position="657"/>
        <end position="676"/>
    </location>
</feature>
<evidence type="ECO:0000256" key="9">
    <source>
        <dbReference type="ARBA" id="ARBA00023315"/>
    </source>
</evidence>
<dbReference type="Pfam" id="PF13878">
    <property type="entry name" value="zf-C2H2_3"/>
    <property type="match status" value="1"/>
</dbReference>
<feature type="compositionally biased region" description="Low complexity" evidence="10">
    <location>
        <begin position="370"/>
        <end position="384"/>
    </location>
</feature>
<dbReference type="PANTHER" id="PTHR45884">
    <property type="entry name" value="N-ACETYLTRANSFERASE ECO"/>
    <property type="match status" value="1"/>
</dbReference>
<dbReference type="GO" id="GO:0007064">
    <property type="term" value="P:mitotic sister chromatid cohesion"/>
    <property type="evidence" value="ECO:0007669"/>
    <property type="project" value="TreeGrafter"/>
</dbReference>